<reference evidence="2" key="1">
    <citation type="submission" date="2019-08" db="EMBL/GenBank/DDBJ databases">
        <title>The improved chromosome-level genome for the pearl oyster Pinctada fucata martensii using PacBio sequencing and Hi-C.</title>
        <authorList>
            <person name="Zheng Z."/>
        </authorList>
    </citation>
    <scope>NUCLEOTIDE SEQUENCE</scope>
    <source>
        <strain evidence="2">ZZ-2019</strain>
        <tissue evidence="2">Adductor muscle</tissue>
    </source>
</reference>
<organism evidence="2 3">
    <name type="scientific">Pinctada imbricata</name>
    <name type="common">Atlantic pearl-oyster</name>
    <name type="synonym">Pinctada martensii</name>
    <dbReference type="NCBI Taxonomy" id="66713"/>
    <lineage>
        <taxon>Eukaryota</taxon>
        <taxon>Metazoa</taxon>
        <taxon>Spiralia</taxon>
        <taxon>Lophotrochozoa</taxon>
        <taxon>Mollusca</taxon>
        <taxon>Bivalvia</taxon>
        <taxon>Autobranchia</taxon>
        <taxon>Pteriomorphia</taxon>
        <taxon>Pterioida</taxon>
        <taxon>Pterioidea</taxon>
        <taxon>Pteriidae</taxon>
        <taxon>Pinctada</taxon>
    </lineage>
</organism>
<feature type="region of interest" description="Disordered" evidence="1">
    <location>
        <begin position="1"/>
        <end position="42"/>
    </location>
</feature>
<name>A0AA88Y8L0_PINIB</name>
<gene>
    <name evidence="2" type="ORF">FSP39_019660</name>
</gene>
<feature type="compositionally biased region" description="Acidic residues" evidence="1">
    <location>
        <begin position="1"/>
        <end position="10"/>
    </location>
</feature>
<evidence type="ECO:0000256" key="1">
    <source>
        <dbReference type="SAM" id="MobiDB-lite"/>
    </source>
</evidence>
<comment type="caution">
    <text evidence="2">The sequence shown here is derived from an EMBL/GenBank/DDBJ whole genome shotgun (WGS) entry which is preliminary data.</text>
</comment>
<evidence type="ECO:0000313" key="3">
    <source>
        <dbReference type="Proteomes" id="UP001186944"/>
    </source>
</evidence>
<dbReference type="AlphaFoldDB" id="A0AA88Y8L0"/>
<feature type="non-terminal residue" evidence="2">
    <location>
        <position position="1"/>
    </location>
</feature>
<accession>A0AA88Y8L0</accession>
<sequence>ESDLSGDDSENTYRAYSDNVDTDVSNTQDEGDAPSPPVARSERCALLNNLNIVSSMTSSDSDSCTEGEFVLDRAGQTTDETTSTSSESDETQIWVPVANRSGTRTSGNVSTPPLPSLTSSNTSAGSDNRSPLHRTNTLPRYSSRDMSSSGNASNITSPVGTGDENTLERDRRHSLARDSGRNKFPEQIFSKKYQRSAS</sequence>
<protein>
    <submittedName>
        <fullName evidence="2">Uncharacterized protein</fullName>
    </submittedName>
</protein>
<feature type="compositionally biased region" description="Polar residues" evidence="1">
    <location>
        <begin position="124"/>
        <end position="159"/>
    </location>
</feature>
<dbReference type="EMBL" id="VSWD01000006">
    <property type="protein sequence ID" value="KAK3100418.1"/>
    <property type="molecule type" value="Genomic_DNA"/>
</dbReference>
<feature type="region of interest" description="Disordered" evidence="1">
    <location>
        <begin position="55"/>
        <end position="198"/>
    </location>
</feature>
<keyword evidence="3" id="KW-1185">Reference proteome</keyword>
<feature type="compositionally biased region" description="Basic and acidic residues" evidence="1">
    <location>
        <begin position="166"/>
        <end position="184"/>
    </location>
</feature>
<evidence type="ECO:0000313" key="2">
    <source>
        <dbReference type="EMBL" id="KAK3100418.1"/>
    </source>
</evidence>
<feature type="compositionally biased region" description="Low complexity" evidence="1">
    <location>
        <begin position="77"/>
        <end position="86"/>
    </location>
</feature>
<proteinExistence type="predicted"/>
<dbReference type="Proteomes" id="UP001186944">
    <property type="component" value="Unassembled WGS sequence"/>
</dbReference>
<feature type="compositionally biased region" description="Polar residues" evidence="1">
    <location>
        <begin position="100"/>
        <end position="109"/>
    </location>
</feature>